<gene>
    <name evidence="2" type="ORF">CRENPOLYSF2_400003</name>
</gene>
<reference evidence="3" key="1">
    <citation type="submission" date="2017-02" db="EMBL/GenBank/DDBJ databases">
        <authorList>
            <person name="Daims H."/>
        </authorList>
    </citation>
    <scope>NUCLEOTIDE SEQUENCE [LARGE SCALE GENOMIC DNA]</scope>
</reference>
<protein>
    <submittedName>
        <fullName evidence="2">Uncharacterized protein</fullName>
    </submittedName>
</protein>
<dbReference type="RefSeq" id="WP_087147807.1">
    <property type="nucleotide sequence ID" value="NZ_FUKJ01000335.1"/>
</dbReference>
<dbReference type="Proteomes" id="UP000195442">
    <property type="component" value="Unassembled WGS sequence"/>
</dbReference>
<evidence type="ECO:0000256" key="1">
    <source>
        <dbReference type="SAM" id="MobiDB-lite"/>
    </source>
</evidence>
<evidence type="ECO:0000313" key="3">
    <source>
        <dbReference type="Proteomes" id="UP000195442"/>
    </source>
</evidence>
<feature type="region of interest" description="Disordered" evidence="1">
    <location>
        <begin position="313"/>
        <end position="333"/>
    </location>
</feature>
<feature type="compositionally biased region" description="Basic and acidic residues" evidence="1">
    <location>
        <begin position="324"/>
        <end position="333"/>
    </location>
</feature>
<proteinExistence type="predicted"/>
<organism evidence="2 3">
    <name type="scientific">Crenothrix polyspora</name>
    <dbReference type="NCBI Taxonomy" id="360316"/>
    <lineage>
        <taxon>Bacteria</taxon>
        <taxon>Pseudomonadati</taxon>
        <taxon>Pseudomonadota</taxon>
        <taxon>Gammaproteobacteria</taxon>
        <taxon>Methylococcales</taxon>
        <taxon>Crenotrichaceae</taxon>
        <taxon>Crenothrix</taxon>
    </lineage>
</organism>
<accession>A0A1R4HDZ6</accession>
<dbReference type="EMBL" id="FUKJ01000335">
    <property type="protein sequence ID" value="SJM94452.1"/>
    <property type="molecule type" value="Genomic_DNA"/>
</dbReference>
<sequence length="599" mass="68004">MNDIANPQTATLSLRDFIQLCGITGITSDAIFFAPNIPREKLTNALKTYGNGTLENEVIILIDDTFWGGAKEGILITEESLLFNEKDNKPRQIKLNILQEVSSSENEIVLDGRYVGKLSKAGKLELGYVFSVIDTYIKTKRQSASAREKNSFLIDKNLVIKVCISHIKPEYFLDKESSNFTKPTTMPNYYVGETIPKDLEGMLRFYLSLPSSEKVIAFSDLSRNKTGEGCFVITDEGLYSKREGEQNVLYVPWSKLKELTIVSEHKESYLCGVILSNGQALATSWNNVVVRPFGVKLLNDLIDVLNAKKPIDNEDTSLPASKPTNKDGEEKTSLQHQDMLGKNVYFFDETLNELVSILENYASKDIDSLNPNEAMKFATLYFAGIILEKCRLLPEFVCNNINATEEDKREIHQIFGLDEATLATLTYISSFIYFLLQNKADYTFEKAQKFFVIPFTLIASFAQQNQPKSLKSVANKSANIKDSKEFRNCDIRFGDLYQHFQAEADSVFPFLFFVRDLTFEKMSLPSFTYFSLIEKRPDLLKALDEYLQCISDDIEKELIDLVETCNRLNLPPTGDAHMACPSKLFFGRSPENMRPRVKY</sequence>
<dbReference type="AlphaFoldDB" id="A0A1R4HDZ6"/>
<name>A0A1R4HDZ6_9GAMM</name>
<keyword evidence="3" id="KW-1185">Reference proteome</keyword>
<evidence type="ECO:0000313" key="2">
    <source>
        <dbReference type="EMBL" id="SJM94452.1"/>
    </source>
</evidence>
<dbReference type="OrthoDB" id="7011389at2"/>